<dbReference type="CDD" id="cd16282">
    <property type="entry name" value="metallo-hydrolase-like_MBL-fold"/>
    <property type="match status" value="1"/>
</dbReference>
<evidence type="ECO:0000259" key="13">
    <source>
        <dbReference type="SMART" id="SM00849"/>
    </source>
</evidence>
<dbReference type="Pfam" id="PF00753">
    <property type="entry name" value="Lactamase_B"/>
    <property type="match status" value="1"/>
</dbReference>
<evidence type="ECO:0000256" key="10">
    <source>
        <dbReference type="ARBA" id="ARBA00022801"/>
    </source>
</evidence>
<proteinExistence type="inferred from homology"/>
<sequence length="289" mass="32227">MKSIKSLIFIFTIIGNSLTAQDVTITSEKISDHVYVLYGGGGNIGLAVTDNGVYMIDDQFAELTPKILAEIKTITDQPVKYLINSHWHGDHTGGNENMAKQGAVIVAHDNVFKRMSVKQDQGGGRVQEAVPDMALPQITYSDNMTMHLDRNTEIMIMHVHKAHTDTDSFIYFPFENVIHMGDVFFNGRYPFIDINSGGSINGVIEGLDHALFIVNDDTKIIPGHGKVTDKGILKNYREMLVTIRERVRKAKDDGKTLEETQAMSLTSEYNVKHSNDSNSLVGYIYNSLE</sequence>
<dbReference type="SUPFAM" id="SSF56281">
    <property type="entry name" value="Metallo-hydrolase/oxidoreductase"/>
    <property type="match status" value="1"/>
</dbReference>
<dbReference type="EMBL" id="JAPMUA010000002">
    <property type="protein sequence ID" value="MDG3585696.1"/>
    <property type="molecule type" value="Genomic_DNA"/>
</dbReference>
<comment type="subunit">
    <text evidence="5">Monomer.</text>
</comment>
<dbReference type="InterPro" id="IPR001018">
    <property type="entry name" value="Beta-lactamase_class-B_CS"/>
</dbReference>
<comment type="cofactor">
    <cofactor evidence="2">
        <name>Zn(2+)</name>
        <dbReference type="ChEBI" id="CHEBI:29105"/>
    </cofactor>
</comment>
<evidence type="ECO:0000313" key="14">
    <source>
        <dbReference type="EMBL" id="MDG3585696.1"/>
    </source>
</evidence>
<dbReference type="Gene3D" id="3.60.15.10">
    <property type="entry name" value="Ribonuclease Z/Hydroxyacylglutathione hydrolase-like"/>
    <property type="match status" value="1"/>
</dbReference>
<comment type="subcellular location">
    <subcellularLocation>
        <location evidence="3">Periplasm</location>
    </subcellularLocation>
</comment>
<keyword evidence="11" id="KW-0862">Zinc</keyword>
<keyword evidence="8" id="KW-0732">Signal</keyword>
<dbReference type="PANTHER" id="PTHR42951:SF4">
    <property type="entry name" value="ACYL-COENZYME A THIOESTERASE MBLAC2"/>
    <property type="match status" value="1"/>
</dbReference>
<evidence type="ECO:0000256" key="1">
    <source>
        <dbReference type="ARBA" id="ARBA00001526"/>
    </source>
</evidence>
<evidence type="ECO:0000256" key="8">
    <source>
        <dbReference type="ARBA" id="ARBA00022729"/>
    </source>
</evidence>
<organism evidence="14 15">
    <name type="scientific">Galbibacter pacificus</name>
    <dbReference type="NCBI Taxonomy" id="2996052"/>
    <lineage>
        <taxon>Bacteria</taxon>
        <taxon>Pseudomonadati</taxon>
        <taxon>Bacteroidota</taxon>
        <taxon>Flavobacteriia</taxon>
        <taxon>Flavobacteriales</taxon>
        <taxon>Flavobacteriaceae</taxon>
        <taxon>Galbibacter</taxon>
    </lineage>
</organism>
<reference evidence="14" key="1">
    <citation type="submission" date="2022-11" db="EMBL/GenBank/DDBJ databases">
        <title>High-quality draft genome sequence of Galbibacter sp. strain CMA-7.</title>
        <authorList>
            <person name="Wei L."/>
            <person name="Dong C."/>
            <person name="Shao Z."/>
        </authorList>
    </citation>
    <scope>NUCLEOTIDE SEQUENCE</scope>
    <source>
        <strain evidence="14">CMA-7</strain>
    </source>
</reference>
<evidence type="ECO:0000256" key="2">
    <source>
        <dbReference type="ARBA" id="ARBA00001947"/>
    </source>
</evidence>
<evidence type="ECO:0000256" key="4">
    <source>
        <dbReference type="ARBA" id="ARBA00005250"/>
    </source>
</evidence>
<evidence type="ECO:0000256" key="6">
    <source>
        <dbReference type="ARBA" id="ARBA00012865"/>
    </source>
</evidence>
<dbReference type="InterPro" id="IPR036866">
    <property type="entry name" value="RibonucZ/Hydroxyglut_hydro"/>
</dbReference>
<evidence type="ECO:0000256" key="11">
    <source>
        <dbReference type="ARBA" id="ARBA00022833"/>
    </source>
</evidence>
<accession>A0ABT6FRG6</accession>
<dbReference type="Proteomes" id="UP001153642">
    <property type="component" value="Unassembled WGS sequence"/>
</dbReference>
<evidence type="ECO:0000256" key="12">
    <source>
        <dbReference type="ARBA" id="ARBA00023251"/>
    </source>
</evidence>
<evidence type="ECO:0000256" key="7">
    <source>
        <dbReference type="ARBA" id="ARBA00022723"/>
    </source>
</evidence>
<feature type="domain" description="Metallo-beta-lactamase" evidence="13">
    <location>
        <begin position="41"/>
        <end position="224"/>
    </location>
</feature>
<evidence type="ECO:0000313" key="15">
    <source>
        <dbReference type="Proteomes" id="UP001153642"/>
    </source>
</evidence>
<dbReference type="EC" id="3.5.2.6" evidence="6"/>
<protein>
    <recommendedName>
        <fullName evidence="6">beta-lactamase</fullName>
        <ecNumber evidence="6">3.5.2.6</ecNumber>
    </recommendedName>
</protein>
<name>A0ABT6FRG6_9FLAO</name>
<comment type="caution">
    <text evidence="14">The sequence shown here is derived from an EMBL/GenBank/DDBJ whole genome shotgun (WGS) entry which is preliminary data.</text>
</comment>
<keyword evidence="15" id="KW-1185">Reference proteome</keyword>
<dbReference type="PROSITE" id="PS00743">
    <property type="entry name" value="BETA_LACTAMASE_B_1"/>
    <property type="match status" value="1"/>
</dbReference>
<gene>
    <name evidence="14" type="ORF">OSR52_07425</name>
</gene>
<comment type="similarity">
    <text evidence="4">Belongs to the metallo-beta-lactamase superfamily. Class-B beta-lactamase family.</text>
</comment>
<keyword evidence="9" id="KW-0574">Periplasm</keyword>
<dbReference type="PANTHER" id="PTHR42951">
    <property type="entry name" value="METALLO-BETA-LACTAMASE DOMAIN-CONTAINING"/>
    <property type="match status" value="1"/>
</dbReference>
<dbReference type="SMART" id="SM00849">
    <property type="entry name" value="Lactamase_B"/>
    <property type="match status" value="1"/>
</dbReference>
<keyword evidence="12" id="KW-0046">Antibiotic resistance</keyword>
<dbReference type="InterPro" id="IPR050855">
    <property type="entry name" value="NDM-1-like"/>
</dbReference>
<comment type="catalytic activity">
    <reaction evidence="1">
        <text>a beta-lactam + H2O = a substituted beta-amino acid</text>
        <dbReference type="Rhea" id="RHEA:20401"/>
        <dbReference type="ChEBI" id="CHEBI:15377"/>
        <dbReference type="ChEBI" id="CHEBI:35627"/>
        <dbReference type="ChEBI" id="CHEBI:140347"/>
        <dbReference type="EC" id="3.5.2.6"/>
    </reaction>
</comment>
<dbReference type="InterPro" id="IPR001279">
    <property type="entry name" value="Metallo-B-lactamas"/>
</dbReference>
<keyword evidence="7" id="KW-0479">Metal-binding</keyword>
<evidence type="ECO:0000256" key="3">
    <source>
        <dbReference type="ARBA" id="ARBA00004418"/>
    </source>
</evidence>
<evidence type="ECO:0000256" key="9">
    <source>
        <dbReference type="ARBA" id="ARBA00022764"/>
    </source>
</evidence>
<evidence type="ECO:0000256" key="5">
    <source>
        <dbReference type="ARBA" id="ARBA00011245"/>
    </source>
</evidence>
<keyword evidence="10" id="KW-0378">Hydrolase</keyword>
<dbReference type="RefSeq" id="WP_277899047.1">
    <property type="nucleotide sequence ID" value="NZ_JAPMUA010000002.1"/>
</dbReference>